<keyword evidence="1" id="KW-1133">Transmembrane helix</keyword>
<organism evidence="2 3">
    <name type="scientific">Streptococcus salivarius</name>
    <dbReference type="NCBI Taxonomy" id="1304"/>
    <lineage>
        <taxon>Bacteria</taxon>
        <taxon>Bacillati</taxon>
        <taxon>Bacillota</taxon>
        <taxon>Bacilli</taxon>
        <taxon>Lactobacillales</taxon>
        <taxon>Streptococcaceae</taxon>
        <taxon>Streptococcus</taxon>
    </lineage>
</organism>
<evidence type="ECO:0000313" key="3">
    <source>
        <dbReference type="Proteomes" id="UP001212483"/>
    </source>
</evidence>
<evidence type="ECO:0000313" key="2">
    <source>
        <dbReference type="EMBL" id="MDB8606133.1"/>
    </source>
</evidence>
<dbReference type="RefSeq" id="WP_002889761.1">
    <property type="nucleotide sequence ID" value="NZ_CAJHJS010000013.1"/>
</dbReference>
<evidence type="ECO:0000256" key="1">
    <source>
        <dbReference type="SAM" id="Phobius"/>
    </source>
</evidence>
<proteinExistence type="predicted"/>
<dbReference type="EMBL" id="JAQMJO010000004">
    <property type="protein sequence ID" value="MDB8606133.1"/>
    <property type="molecule type" value="Genomic_DNA"/>
</dbReference>
<feature type="transmembrane region" description="Helical" evidence="1">
    <location>
        <begin position="181"/>
        <end position="205"/>
    </location>
</feature>
<feature type="transmembrane region" description="Helical" evidence="1">
    <location>
        <begin position="225"/>
        <end position="248"/>
    </location>
</feature>
<keyword evidence="1" id="KW-0472">Membrane</keyword>
<feature type="transmembrane region" description="Helical" evidence="1">
    <location>
        <begin position="20"/>
        <end position="38"/>
    </location>
</feature>
<dbReference type="AlphaFoldDB" id="A0AB35IWW9"/>
<gene>
    <name evidence="2" type="ORF">PNU22_06540</name>
</gene>
<name>A0AB35IWW9_STRSL</name>
<dbReference type="Proteomes" id="UP001212483">
    <property type="component" value="Unassembled WGS sequence"/>
</dbReference>
<feature type="transmembrane region" description="Helical" evidence="1">
    <location>
        <begin position="105"/>
        <end position="130"/>
    </location>
</feature>
<evidence type="ECO:0008006" key="4">
    <source>
        <dbReference type="Google" id="ProtNLM"/>
    </source>
</evidence>
<keyword evidence="1" id="KW-0812">Transmembrane</keyword>
<accession>A0AB35IWW9</accession>
<sequence length="256" mass="29171">MKQIFSAVFESVWKRKETKIFLLFSLYPLVYWVASLFGDSNFMQITNSGNSKVGYLDFADMILNSMDTMILPTLALYFLTISVFRRETDDHTMFMYKDINRKNIFLSKYFSLLLILLVYFGVFLLSSLVVHYTRVVHMDFGTTRFLSENTYYTFLGLQSIFVIFLKGVLSISVSAFISLRFGIGTTMITGIGLSVVMMITSIVGGPIATLFPNGYSQFTTTVNNAWIGLVGPTMLTMFYSIILSLFGLKKFNSMEY</sequence>
<protein>
    <recommendedName>
        <fullName evidence="4">Sugar ABC transporter permease</fullName>
    </recommendedName>
</protein>
<feature type="transmembrane region" description="Helical" evidence="1">
    <location>
        <begin position="58"/>
        <end position="84"/>
    </location>
</feature>
<reference evidence="2" key="1">
    <citation type="submission" date="2023-01" db="EMBL/GenBank/DDBJ databases">
        <title>Human gut microbiome strain richness.</title>
        <authorList>
            <person name="Chen-Liaw A."/>
        </authorList>
    </citation>
    <scope>NUCLEOTIDE SEQUENCE</scope>
    <source>
        <strain evidence="2">1001283st1_B9_1001283B150217_161031</strain>
    </source>
</reference>
<comment type="caution">
    <text evidence="2">The sequence shown here is derived from an EMBL/GenBank/DDBJ whole genome shotgun (WGS) entry which is preliminary data.</text>
</comment>